<dbReference type="EMBL" id="BGPR01006107">
    <property type="protein sequence ID" value="GBN16115.1"/>
    <property type="molecule type" value="Genomic_DNA"/>
</dbReference>
<comment type="caution">
    <text evidence="1">The sequence shown here is derived from an EMBL/GenBank/DDBJ whole genome shotgun (WGS) entry which is preliminary data.</text>
</comment>
<name>A0A4Y2LMU1_ARAVE</name>
<protein>
    <submittedName>
        <fullName evidence="1">Uncharacterized protein</fullName>
    </submittedName>
</protein>
<sequence length="202" mass="22754">MGALDRNKISDLEAVRILVPIAVALGEDPSLLSISRTTLQRKRKKARHEIAEELKINFNPKYPIVVNWDRKILPDIKGKGTVDRLAIITSGNDDEKLLGVPKLTSGTGENIAEAIYSSLEQWYIVAKVQGMSFDFNKHRSHQRSMHYFRTESGPIINVVSLSSSYAGTDISEIIYFIFGPSSSPEISLYKRFKTVWNGIERD</sequence>
<evidence type="ECO:0000313" key="2">
    <source>
        <dbReference type="Proteomes" id="UP000499080"/>
    </source>
</evidence>
<dbReference type="OrthoDB" id="6626714at2759"/>
<keyword evidence="2" id="KW-1185">Reference proteome</keyword>
<organism evidence="1 2">
    <name type="scientific">Araneus ventricosus</name>
    <name type="common">Orbweaver spider</name>
    <name type="synonym">Epeira ventricosa</name>
    <dbReference type="NCBI Taxonomy" id="182803"/>
    <lineage>
        <taxon>Eukaryota</taxon>
        <taxon>Metazoa</taxon>
        <taxon>Ecdysozoa</taxon>
        <taxon>Arthropoda</taxon>
        <taxon>Chelicerata</taxon>
        <taxon>Arachnida</taxon>
        <taxon>Araneae</taxon>
        <taxon>Araneomorphae</taxon>
        <taxon>Entelegynae</taxon>
        <taxon>Araneoidea</taxon>
        <taxon>Araneidae</taxon>
        <taxon>Araneus</taxon>
    </lineage>
</organism>
<dbReference type="Proteomes" id="UP000499080">
    <property type="component" value="Unassembled WGS sequence"/>
</dbReference>
<evidence type="ECO:0000313" key="1">
    <source>
        <dbReference type="EMBL" id="GBN16115.1"/>
    </source>
</evidence>
<dbReference type="AlphaFoldDB" id="A0A4Y2LMU1"/>
<gene>
    <name evidence="1" type="ORF">AVEN_166936_1</name>
</gene>
<reference evidence="1 2" key="1">
    <citation type="journal article" date="2019" name="Sci. Rep.">
        <title>Orb-weaving spider Araneus ventricosus genome elucidates the spidroin gene catalogue.</title>
        <authorList>
            <person name="Kono N."/>
            <person name="Nakamura H."/>
            <person name="Ohtoshi R."/>
            <person name="Moran D.A.P."/>
            <person name="Shinohara A."/>
            <person name="Yoshida Y."/>
            <person name="Fujiwara M."/>
            <person name="Mori M."/>
            <person name="Tomita M."/>
            <person name="Arakawa K."/>
        </authorList>
    </citation>
    <scope>NUCLEOTIDE SEQUENCE [LARGE SCALE GENOMIC DNA]</scope>
</reference>
<accession>A0A4Y2LMU1</accession>
<proteinExistence type="predicted"/>